<keyword evidence="1" id="KW-1133">Transmembrane helix</keyword>
<protein>
    <submittedName>
        <fullName evidence="2">Uncharacterized protein</fullName>
    </submittedName>
</protein>
<accession>A0ABW3XCN7</accession>
<comment type="caution">
    <text evidence="2">The sequence shown here is derived from an EMBL/GenBank/DDBJ whole genome shotgun (WGS) entry which is preliminary data.</text>
</comment>
<dbReference type="Proteomes" id="UP001597058">
    <property type="component" value="Unassembled WGS sequence"/>
</dbReference>
<dbReference type="EMBL" id="JBHTMM010000016">
    <property type="protein sequence ID" value="MFD1307266.1"/>
    <property type="molecule type" value="Genomic_DNA"/>
</dbReference>
<keyword evidence="3" id="KW-1185">Reference proteome</keyword>
<proteinExistence type="predicted"/>
<keyword evidence="1" id="KW-0812">Transmembrane</keyword>
<keyword evidence="1" id="KW-0472">Membrane</keyword>
<reference evidence="3" key="1">
    <citation type="journal article" date="2019" name="Int. J. Syst. Evol. Microbiol.">
        <title>The Global Catalogue of Microorganisms (GCM) 10K type strain sequencing project: providing services to taxonomists for standard genome sequencing and annotation.</title>
        <authorList>
            <consortium name="The Broad Institute Genomics Platform"/>
            <consortium name="The Broad Institute Genome Sequencing Center for Infectious Disease"/>
            <person name="Wu L."/>
            <person name="Ma J."/>
        </authorList>
    </citation>
    <scope>NUCLEOTIDE SEQUENCE [LARGE SCALE GENOMIC DNA]</scope>
    <source>
        <strain evidence="3">CGMCC 4.7020</strain>
    </source>
</reference>
<organism evidence="2 3">
    <name type="scientific">Streptomyces kaempferi</name>
    <dbReference type="NCBI Taxonomy" id="333725"/>
    <lineage>
        <taxon>Bacteria</taxon>
        <taxon>Bacillati</taxon>
        <taxon>Actinomycetota</taxon>
        <taxon>Actinomycetes</taxon>
        <taxon>Kitasatosporales</taxon>
        <taxon>Streptomycetaceae</taxon>
        <taxon>Streptomyces</taxon>
    </lineage>
</organism>
<dbReference type="RefSeq" id="WP_381241272.1">
    <property type="nucleotide sequence ID" value="NZ_JBHSKH010000086.1"/>
</dbReference>
<evidence type="ECO:0000313" key="3">
    <source>
        <dbReference type="Proteomes" id="UP001597058"/>
    </source>
</evidence>
<name>A0ABW3XCN7_9ACTN</name>
<sequence>MHTVVFLLRSALGLGGGLVFLWELNRQASGRGWRKPRVLCAVAALTLVGLLAV</sequence>
<gene>
    <name evidence="2" type="ORF">ACFQ5X_15600</name>
</gene>
<feature type="transmembrane region" description="Helical" evidence="1">
    <location>
        <begin position="6"/>
        <end position="24"/>
    </location>
</feature>
<evidence type="ECO:0000313" key="2">
    <source>
        <dbReference type="EMBL" id="MFD1307266.1"/>
    </source>
</evidence>
<evidence type="ECO:0000256" key="1">
    <source>
        <dbReference type="SAM" id="Phobius"/>
    </source>
</evidence>